<protein>
    <submittedName>
        <fullName evidence="2">Uncharacterized protein</fullName>
    </submittedName>
</protein>
<keyword evidence="1" id="KW-0812">Transmembrane</keyword>
<evidence type="ECO:0000313" key="3">
    <source>
        <dbReference type="Proteomes" id="UP001431010"/>
    </source>
</evidence>
<reference evidence="2" key="1">
    <citation type="journal article" date="2024" name="Antonie Van Leeuwenhoek">
        <title>Bradyrhizobium ontarionense sp. nov., a novel bacterial symbiont isolated from Aeschynomene indica (Indian jointvetch), harbours photosynthesis, nitrogen fixation and nitrous oxide (N2O) reductase genes.</title>
        <authorList>
            <person name="Bromfield E.S.P."/>
            <person name="Cloutier S."/>
        </authorList>
    </citation>
    <scope>NUCLEOTIDE SEQUENCE</scope>
    <source>
        <strain evidence="2">A19</strain>
    </source>
</reference>
<dbReference type="Proteomes" id="UP001431010">
    <property type="component" value="Chromosome"/>
</dbReference>
<keyword evidence="3" id="KW-1185">Reference proteome</keyword>
<keyword evidence="1" id="KW-0472">Membrane</keyword>
<proteinExistence type="predicted"/>
<evidence type="ECO:0000313" key="2">
    <source>
        <dbReference type="EMBL" id="UFZ05253.1"/>
    </source>
</evidence>
<gene>
    <name evidence="2" type="ORF">LQG66_02710</name>
</gene>
<keyword evidence="1" id="KW-1133">Transmembrane helix</keyword>
<dbReference type="EMBL" id="CP088156">
    <property type="protein sequence ID" value="UFZ05253.1"/>
    <property type="molecule type" value="Genomic_DNA"/>
</dbReference>
<name>A0ABY3REW2_9BRAD</name>
<organism evidence="2 3">
    <name type="scientific">Bradyrhizobium ontarionense</name>
    <dbReference type="NCBI Taxonomy" id="2898149"/>
    <lineage>
        <taxon>Bacteria</taxon>
        <taxon>Pseudomonadati</taxon>
        <taxon>Pseudomonadota</taxon>
        <taxon>Alphaproteobacteria</taxon>
        <taxon>Hyphomicrobiales</taxon>
        <taxon>Nitrobacteraceae</taxon>
        <taxon>Bradyrhizobium</taxon>
    </lineage>
</organism>
<evidence type="ECO:0000256" key="1">
    <source>
        <dbReference type="SAM" id="Phobius"/>
    </source>
</evidence>
<feature type="transmembrane region" description="Helical" evidence="1">
    <location>
        <begin position="46"/>
        <end position="65"/>
    </location>
</feature>
<sequence>MAQLHLPSPQVLASNAAAFKASVSKASVSKGLSPNTAAQPSRSRTGWLAIAAGVITTVFAAIGAVNSAIPAASNVGAAVLETLNLPACLSYADRYDGTQSSFRKEGNLWREYPRGSETYSYDFKEIRRTRQEIMLWNVTPRANVADAASLVVHLPVCGGMAVLTEGLPERSTNLEQIWPDRS</sequence>
<accession>A0ABY3REW2</accession>
<dbReference type="RefSeq" id="WP_231323142.1">
    <property type="nucleotide sequence ID" value="NZ_CP088156.1"/>
</dbReference>